<dbReference type="GO" id="GO:0003723">
    <property type="term" value="F:RNA binding"/>
    <property type="evidence" value="ECO:0007669"/>
    <property type="project" value="UniProtKB-UniRule"/>
</dbReference>
<feature type="domain" description="RRM" evidence="4">
    <location>
        <begin position="8"/>
        <end position="86"/>
    </location>
</feature>
<reference evidence="5" key="1">
    <citation type="submission" date="2020-04" db="EMBL/GenBank/DDBJ databases">
        <authorList>
            <person name="Neveu A P."/>
        </authorList>
    </citation>
    <scope>NUCLEOTIDE SEQUENCE</scope>
    <source>
        <tissue evidence="5">Whole embryo</tissue>
    </source>
</reference>
<sequence length="465" mass="51669">MSRDDIGGRIFIGGLDHNCDEIVLEKSFSMFGDIVQVMVMRDRETNKSRGFAFLSFKEQSSADDAIRRMHGVEIMGRCVTVRKAEKQSSMADRPRRGGFRGGGRGGDRFSGRTDRYDDGRGRSDGRRSSFDSYRSGGGGGGRDSYSDVRRSTYDSRGGGGVASFDDPRDDARDSRRGYGASSGGYGDRANPDTRSSSYDYRRADNSDSYRYTESRREDFGSRGYATETVRDAYNGRYEASRGRSRSPVTRYNYQEESPPRSRRMPVGSRREYSPPAVHRSEQVTRDYSPPAMGSRRPEGSGYHDRREFADATYSPPARRRMRDPSPEDYSGRYAAAAAATARATTPPGRDRAYGSRSDGYSRSSPGRKADYAQRRSHDVGSSKSRDAYADSASSRAYAAPDRSGSSYNGFYKGRLEAGHADGDAGRYSSSRYRAASPTVVETGRSSAKRTSQRSHSPAEHRSRRY</sequence>
<dbReference type="PROSITE" id="PS50102">
    <property type="entry name" value="RRM"/>
    <property type="match status" value="1"/>
</dbReference>
<feature type="compositionally biased region" description="Low complexity" evidence="3">
    <location>
        <begin position="334"/>
        <end position="345"/>
    </location>
</feature>
<dbReference type="AlphaFoldDB" id="A0A6F9DR89"/>
<evidence type="ECO:0000259" key="4">
    <source>
        <dbReference type="PROSITE" id="PS50102"/>
    </source>
</evidence>
<protein>
    <submittedName>
        <fullName evidence="5">Glycine-rich RNA-binding protein RZ1B-like</fullName>
    </submittedName>
</protein>
<feature type="compositionally biased region" description="Basic and acidic residues" evidence="3">
    <location>
        <begin position="105"/>
        <end position="129"/>
    </location>
</feature>
<feature type="compositionally biased region" description="Basic and acidic residues" evidence="3">
    <location>
        <begin position="268"/>
        <end position="284"/>
    </location>
</feature>
<accession>A0A6F9DR89</accession>
<dbReference type="PANTHER" id="PTHR48027">
    <property type="entry name" value="HETEROGENEOUS NUCLEAR RIBONUCLEOPROTEIN 87F-RELATED"/>
    <property type="match status" value="1"/>
</dbReference>
<feature type="compositionally biased region" description="Low complexity" evidence="3">
    <location>
        <begin position="389"/>
        <end position="403"/>
    </location>
</feature>
<proteinExistence type="evidence at transcript level"/>
<evidence type="ECO:0000256" key="1">
    <source>
        <dbReference type="ARBA" id="ARBA00022884"/>
    </source>
</evidence>
<keyword evidence="1 2" id="KW-0694">RNA-binding</keyword>
<feature type="compositionally biased region" description="Basic and acidic residues" evidence="3">
    <location>
        <begin position="367"/>
        <end position="388"/>
    </location>
</feature>
<dbReference type="SUPFAM" id="SSF54928">
    <property type="entry name" value="RNA-binding domain, RBD"/>
    <property type="match status" value="1"/>
</dbReference>
<dbReference type="Pfam" id="PF00076">
    <property type="entry name" value="RRM_1"/>
    <property type="match status" value="1"/>
</dbReference>
<evidence type="ECO:0000256" key="3">
    <source>
        <dbReference type="SAM" id="MobiDB-lite"/>
    </source>
</evidence>
<feature type="compositionally biased region" description="Low complexity" evidence="3">
    <location>
        <begin position="354"/>
        <end position="366"/>
    </location>
</feature>
<feature type="compositionally biased region" description="Basic and acidic residues" evidence="3">
    <location>
        <begin position="456"/>
        <end position="465"/>
    </location>
</feature>
<dbReference type="InterPro" id="IPR012677">
    <property type="entry name" value="Nucleotide-bd_a/b_plait_sf"/>
</dbReference>
<evidence type="ECO:0000313" key="5">
    <source>
        <dbReference type="EMBL" id="CAB3265486.1"/>
    </source>
</evidence>
<feature type="compositionally biased region" description="Basic and acidic residues" evidence="3">
    <location>
        <begin position="199"/>
        <end position="220"/>
    </location>
</feature>
<name>A0A6F9DR89_9ASCI</name>
<dbReference type="EMBL" id="LR789624">
    <property type="protein sequence ID" value="CAB3265486.1"/>
    <property type="molecule type" value="mRNA"/>
</dbReference>
<feature type="compositionally biased region" description="Basic and acidic residues" evidence="3">
    <location>
        <begin position="144"/>
        <end position="153"/>
    </location>
</feature>
<organism evidence="5">
    <name type="scientific">Phallusia mammillata</name>
    <dbReference type="NCBI Taxonomy" id="59560"/>
    <lineage>
        <taxon>Eukaryota</taxon>
        <taxon>Metazoa</taxon>
        <taxon>Chordata</taxon>
        <taxon>Tunicata</taxon>
        <taxon>Ascidiacea</taxon>
        <taxon>Phlebobranchia</taxon>
        <taxon>Ascidiidae</taxon>
        <taxon>Phallusia</taxon>
    </lineage>
</organism>
<dbReference type="InterPro" id="IPR052462">
    <property type="entry name" value="SLIRP/GR-RBP-like"/>
</dbReference>
<feature type="compositionally biased region" description="Polar residues" evidence="3">
    <location>
        <begin position="246"/>
        <end position="255"/>
    </location>
</feature>
<feature type="region of interest" description="Disordered" evidence="3">
    <location>
        <begin position="83"/>
        <end position="465"/>
    </location>
</feature>
<gene>
    <name evidence="5" type="primary">Rbmx</name>
</gene>
<feature type="compositionally biased region" description="Basic and acidic residues" evidence="3">
    <location>
        <begin position="413"/>
        <end position="424"/>
    </location>
</feature>
<feature type="compositionally biased region" description="Low complexity" evidence="3">
    <location>
        <begin position="426"/>
        <end position="436"/>
    </location>
</feature>
<evidence type="ECO:0000256" key="2">
    <source>
        <dbReference type="PROSITE-ProRule" id="PRU00176"/>
    </source>
</evidence>
<dbReference type="InterPro" id="IPR035979">
    <property type="entry name" value="RBD_domain_sf"/>
</dbReference>
<dbReference type="Gene3D" id="3.30.70.330">
    <property type="match status" value="1"/>
</dbReference>
<feature type="compositionally biased region" description="Basic and acidic residues" evidence="3">
    <location>
        <begin position="165"/>
        <end position="176"/>
    </location>
</feature>
<dbReference type="InterPro" id="IPR000504">
    <property type="entry name" value="RRM_dom"/>
</dbReference>
<feature type="compositionally biased region" description="Basic and acidic residues" evidence="3">
    <location>
        <begin position="295"/>
        <end position="309"/>
    </location>
</feature>
<dbReference type="SMART" id="SM00360">
    <property type="entry name" value="RRM"/>
    <property type="match status" value="1"/>
</dbReference>